<dbReference type="InterPro" id="IPR014710">
    <property type="entry name" value="RmlC-like_jellyroll"/>
</dbReference>
<dbReference type="InterPro" id="IPR018488">
    <property type="entry name" value="cNMP-bd_CS"/>
</dbReference>
<dbReference type="PROSITE" id="PS50042">
    <property type="entry name" value="CNMP_BINDING_3"/>
    <property type="match status" value="1"/>
</dbReference>
<dbReference type="PRINTS" id="PR00103">
    <property type="entry name" value="CAMPKINASE"/>
</dbReference>
<dbReference type="Pfam" id="PF00027">
    <property type="entry name" value="cNMP_binding"/>
    <property type="match status" value="1"/>
</dbReference>
<dbReference type="CDD" id="cd00038">
    <property type="entry name" value="CAP_ED"/>
    <property type="match status" value="1"/>
</dbReference>
<evidence type="ECO:0000313" key="3">
    <source>
        <dbReference type="Proteomes" id="UP000235116"/>
    </source>
</evidence>
<dbReference type="InterPro" id="IPR050397">
    <property type="entry name" value="Env_Response_Regulators"/>
</dbReference>
<dbReference type="PROSITE" id="PS00889">
    <property type="entry name" value="CNMP_BINDING_2"/>
    <property type="match status" value="1"/>
</dbReference>
<gene>
    <name evidence="2" type="ORF">Kalk_00110</name>
</gene>
<dbReference type="AlphaFoldDB" id="A0A2K9LEY7"/>
<name>A0A2K9LEY7_9GAMM</name>
<reference evidence="3" key="1">
    <citation type="submission" date="2017-08" db="EMBL/GenBank/DDBJ databases">
        <title>Direct submision.</title>
        <authorList>
            <person name="Kim S.-J."/>
            <person name="Rhee S.-K."/>
        </authorList>
    </citation>
    <scope>NUCLEOTIDE SEQUENCE [LARGE SCALE GENOMIC DNA]</scope>
    <source>
        <strain evidence="3">GI5</strain>
    </source>
</reference>
<dbReference type="PANTHER" id="PTHR24567:SF74">
    <property type="entry name" value="HTH-TYPE TRANSCRIPTIONAL REGULATOR ARCR"/>
    <property type="match status" value="1"/>
</dbReference>
<keyword evidence="3" id="KW-1185">Reference proteome</keyword>
<dbReference type="Proteomes" id="UP000235116">
    <property type="component" value="Chromosome"/>
</dbReference>
<dbReference type="SMART" id="SM00100">
    <property type="entry name" value="cNMP"/>
    <property type="match status" value="1"/>
</dbReference>
<evidence type="ECO:0000259" key="1">
    <source>
        <dbReference type="PROSITE" id="PS50042"/>
    </source>
</evidence>
<accession>A0A2K9LEY7</accession>
<dbReference type="EMBL" id="CP022684">
    <property type="protein sequence ID" value="AUM10938.1"/>
    <property type="molecule type" value="Genomic_DNA"/>
</dbReference>
<dbReference type="InterPro" id="IPR018490">
    <property type="entry name" value="cNMP-bd_dom_sf"/>
</dbReference>
<dbReference type="Gene3D" id="2.60.120.10">
    <property type="entry name" value="Jelly Rolls"/>
    <property type="match status" value="1"/>
</dbReference>
<organism evidence="2 3">
    <name type="scientific">Ketobacter alkanivorans</name>
    <dbReference type="NCBI Taxonomy" id="1917421"/>
    <lineage>
        <taxon>Bacteria</taxon>
        <taxon>Pseudomonadati</taxon>
        <taxon>Pseudomonadota</taxon>
        <taxon>Gammaproteobacteria</taxon>
        <taxon>Pseudomonadales</taxon>
        <taxon>Ketobacteraceae</taxon>
        <taxon>Ketobacter</taxon>
    </lineage>
</organism>
<dbReference type="InterPro" id="IPR000595">
    <property type="entry name" value="cNMP-bd_dom"/>
</dbReference>
<proteinExistence type="predicted"/>
<protein>
    <recommendedName>
        <fullName evidence="1">Cyclic nucleotide-binding domain-containing protein</fullName>
    </recommendedName>
</protein>
<evidence type="ECO:0000313" key="2">
    <source>
        <dbReference type="EMBL" id="AUM10938.1"/>
    </source>
</evidence>
<dbReference type="GO" id="GO:0005829">
    <property type="term" value="C:cytosol"/>
    <property type="evidence" value="ECO:0007669"/>
    <property type="project" value="TreeGrafter"/>
</dbReference>
<dbReference type="PANTHER" id="PTHR24567">
    <property type="entry name" value="CRP FAMILY TRANSCRIPTIONAL REGULATORY PROTEIN"/>
    <property type="match status" value="1"/>
</dbReference>
<sequence length="172" mass="19422">MREGNTMKATGMERVHMLQNVPTFGGINDKVLSHLLSHSRTVEREAGEVIFREGDYTASMFVIEDGEVAIYKQKGGQDCLMVVLGEGECLGEMALFDYMPRSASALAQSDCRLIEITSQNLYDIYKQDMEQFALIQMNLGREIARRLRKADELCVKCPLKADADVKTFRQCQ</sequence>
<dbReference type="SUPFAM" id="SSF51206">
    <property type="entry name" value="cAMP-binding domain-like"/>
    <property type="match status" value="1"/>
</dbReference>
<dbReference type="KEGG" id="kak:Kalk_00110"/>
<dbReference type="GO" id="GO:0003700">
    <property type="term" value="F:DNA-binding transcription factor activity"/>
    <property type="evidence" value="ECO:0007669"/>
    <property type="project" value="TreeGrafter"/>
</dbReference>
<feature type="domain" description="Cyclic nucleotide-binding" evidence="1">
    <location>
        <begin position="23"/>
        <end position="124"/>
    </location>
</feature>